<evidence type="ECO:0000313" key="5">
    <source>
        <dbReference type="EMBL" id="ERN06767.1"/>
    </source>
</evidence>
<keyword evidence="2" id="KW-0539">Nucleus</keyword>
<dbReference type="Pfam" id="PF03735">
    <property type="entry name" value="ENT"/>
    <property type="match status" value="1"/>
</dbReference>
<feature type="compositionally biased region" description="Basic and acidic residues" evidence="3">
    <location>
        <begin position="254"/>
        <end position="267"/>
    </location>
</feature>
<protein>
    <recommendedName>
        <fullName evidence="4">ENT domain-containing protein</fullName>
    </recommendedName>
</protein>
<evidence type="ECO:0000256" key="3">
    <source>
        <dbReference type="SAM" id="MobiDB-lite"/>
    </source>
</evidence>
<dbReference type="SUPFAM" id="SSF158639">
    <property type="entry name" value="ENT-like"/>
    <property type="match status" value="1"/>
</dbReference>
<keyword evidence="6" id="KW-1185">Reference proteome</keyword>
<feature type="compositionally biased region" description="Basic and acidic residues" evidence="3">
    <location>
        <begin position="78"/>
        <end position="91"/>
    </location>
</feature>
<dbReference type="Gene3D" id="1.10.1240.40">
    <property type="entry name" value="ENT domain"/>
    <property type="match status" value="1"/>
</dbReference>
<evidence type="ECO:0000259" key="4">
    <source>
        <dbReference type="PROSITE" id="PS51138"/>
    </source>
</evidence>
<gene>
    <name evidence="5" type="ORF">AMTR_s00005p00132540</name>
</gene>
<dbReference type="EMBL" id="KI393866">
    <property type="protein sequence ID" value="ERN06767.1"/>
    <property type="molecule type" value="Genomic_DNA"/>
</dbReference>
<feature type="compositionally biased region" description="Polar residues" evidence="3">
    <location>
        <begin position="152"/>
        <end position="161"/>
    </location>
</feature>
<dbReference type="InterPro" id="IPR036142">
    <property type="entry name" value="ENT_dom-like_sf"/>
</dbReference>
<evidence type="ECO:0000256" key="1">
    <source>
        <dbReference type="ARBA" id="ARBA00004123"/>
    </source>
</evidence>
<dbReference type="PROSITE" id="PS51138">
    <property type="entry name" value="ENT"/>
    <property type="match status" value="1"/>
</dbReference>
<dbReference type="Gramene" id="ERN06767">
    <property type="protein sequence ID" value="ERN06767"/>
    <property type="gene ID" value="AMTR_s00005p00132540"/>
</dbReference>
<feature type="domain" description="ENT" evidence="4">
    <location>
        <begin position="337"/>
        <end position="399"/>
    </location>
</feature>
<comment type="subcellular location">
    <subcellularLocation>
        <location evidence="1">Nucleus</location>
    </subcellularLocation>
</comment>
<dbReference type="HOGENOM" id="CLU_057938_0_0_1"/>
<feature type="region of interest" description="Disordered" evidence="3">
    <location>
        <begin position="61"/>
        <end position="302"/>
    </location>
</feature>
<organism evidence="5 6">
    <name type="scientific">Amborella trichopoda</name>
    <dbReference type="NCBI Taxonomy" id="13333"/>
    <lineage>
        <taxon>Eukaryota</taxon>
        <taxon>Viridiplantae</taxon>
        <taxon>Streptophyta</taxon>
        <taxon>Embryophyta</taxon>
        <taxon>Tracheophyta</taxon>
        <taxon>Spermatophyta</taxon>
        <taxon>Magnoliopsida</taxon>
        <taxon>Amborellales</taxon>
        <taxon>Amborellaceae</taxon>
        <taxon>Amborella</taxon>
    </lineage>
</organism>
<proteinExistence type="predicted"/>
<feature type="region of interest" description="Disordered" evidence="3">
    <location>
        <begin position="20"/>
        <end position="47"/>
    </location>
</feature>
<feature type="compositionally biased region" description="Polar residues" evidence="3">
    <location>
        <begin position="237"/>
        <end position="248"/>
    </location>
</feature>
<feature type="compositionally biased region" description="Basic and acidic residues" evidence="3">
    <location>
        <begin position="113"/>
        <end position="123"/>
    </location>
</feature>
<reference evidence="6" key="1">
    <citation type="journal article" date="2013" name="Science">
        <title>The Amborella genome and the evolution of flowering plants.</title>
        <authorList>
            <consortium name="Amborella Genome Project"/>
        </authorList>
    </citation>
    <scope>NUCLEOTIDE SEQUENCE [LARGE SCALE GENOMIC DNA]</scope>
</reference>
<feature type="compositionally biased region" description="Basic and acidic residues" evidence="3">
    <location>
        <begin position="206"/>
        <end position="231"/>
    </location>
</feature>
<dbReference type="GO" id="GO:0005634">
    <property type="term" value="C:nucleus"/>
    <property type="evidence" value="ECO:0007669"/>
    <property type="project" value="UniProtKB-SubCell"/>
</dbReference>
<accession>W1PA54</accession>
<dbReference type="Proteomes" id="UP000017836">
    <property type="component" value="Unassembled WGS sequence"/>
</dbReference>
<feature type="compositionally biased region" description="Low complexity" evidence="3">
    <location>
        <begin position="167"/>
        <end position="177"/>
    </location>
</feature>
<sequence>MEPLVEALPLDEPELKKCGSNIRKAKKLSPLSSVPLKGPEESEEEKDDCIVTKAIFDPVKASRRRGRSSQMDMLVKTPTKEGAQRAQRGEDNGNTSMVAPSSEENPSQNSAVEIREFEERKADGVMCRGAKGVKKAKKGVDNGSICMVSPCSEENASQNSRIRIVKKLSLSPSSSIPQKGCKEPEEEKNDNATYDPKKPSRKHGRRSELDISVKTPTKEGANKAKMGRDNGNKGMLTPSSEANPSLNSKKAKTKAKEFEETKTDSIKYHGVKKAKKGKDNGSSPCLEVNPSQKSKKAKTKTEDLGAKKTKCAEIYVSIPHMRVSTRARTGTDDLAMLAGTCKDMSLATYYLVLQTLYIQGDHTWGNEIFLAGLRAALAISNDEHMEELKRVTSNKFITS</sequence>
<name>W1PA54_AMBTC</name>
<dbReference type="AlphaFoldDB" id="W1PA54"/>
<evidence type="ECO:0000313" key="6">
    <source>
        <dbReference type="Proteomes" id="UP000017836"/>
    </source>
</evidence>
<evidence type="ECO:0000256" key="2">
    <source>
        <dbReference type="ARBA" id="ARBA00023242"/>
    </source>
</evidence>
<feature type="compositionally biased region" description="Polar residues" evidence="3">
    <location>
        <begin position="92"/>
        <end position="111"/>
    </location>
</feature>
<dbReference type="InterPro" id="IPR005491">
    <property type="entry name" value="ENT_dom"/>
</dbReference>